<reference evidence="2 3" key="1">
    <citation type="submission" date="2016-10" db="EMBL/GenBank/DDBJ databases">
        <authorList>
            <person name="Varghese N."/>
            <person name="Submissions S."/>
        </authorList>
    </citation>
    <scope>NUCLEOTIDE SEQUENCE [LARGE SCALE GENOMIC DNA]</scope>
    <source>
        <strain evidence="2 3">DSM 16643</strain>
    </source>
</reference>
<proteinExistence type="predicted"/>
<dbReference type="RefSeq" id="WP_149731970.1">
    <property type="nucleotide sequence ID" value="NZ_FMXB01000010.1"/>
</dbReference>
<accession>A0A1G5WHW0</accession>
<name>A0A1G5WHW0_9EURY</name>
<protein>
    <submittedName>
        <fullName evidence="2">SseB protein N-terminal domain-containing protein</fullName>
    </submittedName>
</protein>
<evidence type="ECO:0000259" key="1">
    <source>
        <dbReference type="Pfam" id="PF07179"/>
    </source>
</evidence>
<evidence type="ECO:0000313" key="2">
    <source>
        <dbReference type="EMBL" id="SDA57673.1"/>
    </source>
</evidence>
<keyword evidence="3" id="KW-1185">Reference proteome</keyword>
<evidence type="ECO:0000313" key="3">
    <source>
        <dbReference type="Proteomes" id="UP000323439"/>
    </source>
</evidence>
<dbReference type="EMBL" id="FMXB01000010">
    <property type="protein sequence ID" value="SDA57673.1"/>
    <property type="molecule type" value="Genomic_DNA"/>
</dbReference>
<feature type="domain" description="SseB protein N-terminal" evidence="1">
    <location>
        <begin position="16"/>
        <end position="136"/>
    </location>
</feature>
<dbReference type="AlphaFoldDB" id="A0A1G5WHW0"/>
<organism evidence="2 3">
    <name type="scientific">Methanobrevibacter millerae</name>
    <dbReference type="NCBI Taxonomy" id="230361"/>
    <lineage>
        <taxon>Archaea</taxon>
        <taxon>Methanobacteriati</taxon>
        <taxon>Methanobacteriota</taxon>
        <taxon>Methanomada group</taxon>
        <taxon>Methanobacteria</taxon>
        <taxon>Methanobacteriales</taxon>
        <taxon>Methanobacteriaceae</taxon>
        <taxon>Methanobrevibacter</taxon>
    </lineage>
</organism>
<dbReference type="OrthoDB" id="78466at2157"/>
<sequence>MKDEIKQESGVDNSRLEELLKEMDAGLVEPAKKEEFLKLFKESQLFMPIILSDEWLKGIEDSKPGETRTVGENAGFSINYLKLEGDKRAVPLFTSTELMESTGLQSSCIAFYMEDLADMLKQTDKYSLVAINPLTNLEAGMPIDSFLNLFESADEEEEVIKNILAILEKHSVVLEENISLVFRSDENFMKEQAVNGIFVPHVPFRASTNPDFQKELKYTNILLIPEGKRILFVGSVVGEDSFNTFIAPLTEFEIVEEVDEFTTVWKIGAQPFYE</sequence>
<dbReference type="InterPro" id="IPR009839">
    <property type="entry name" value="SseB_N"/>
</dbReference>
<dbReference type="Pfam" id="PF07179">
    <property type="entry name" value="SseB"/>
    <property type="match status" value="1"/>
</dbReference>
<dbReference type="Proteomes" id="UP000323439">
    <property type="component" value="Unassembled WGS sequence"/>
</dbReference>
<gene>
    <name evidence="2" type="ORF">SAMN02910315_01431</name>
</gene>